<dbReference type="RefSeq" id="XP_013337686.1">
    <property type="nucleotide sequence ID" value="XM_013482232.1"/>
</dbReference>
<evidence type="ECO:0000313" key="3">
    <source>
        <dbReference type="Proteomes" id="UP000030763"/>
    </source>
</evidence>
<protein>
    <submittedName>
        <fullName evidence="2">Uncharacterized protein</fullName>
    </submittedName>
</protein>
<feature type="region of interest" description="Disordered" evidence="1">
    <location>
        <begin position="80"/>
        <end position="110"/>
    </location>
</feature>
<evidence type="ECO:0000256" key="1">
    <source>
        <dbReference type="SAM" id="MobiDB-lite"/>
    </source>
</evidence>
<accession>U6MAJ7</accession>
<proteinExistence type="predicted"/>
<organism evidence="2 3">
    <name type="scientific">Eimeria maxima</name>
    <name type="common">Coccidian parasite</name>
    <dbReference type="NCBI Taxonomy" id="5804"/>
    <lineage>
        <taxon>Eukaryota</taxon>
        <taxon>Sar</taxon>
        <taxon>Alveolata</taxon>
        <taxon>Apicomplexa</taxon>
        <taxon>Conoidasida</taxon>
        <taxon>Coccidia</taxon>
        <taxon>Eucoccidiorida</taxon>
        <taxon>Eimeriorina</taxon>
        <taxon>Eimeriidae</taxon>
        <taxon>Eimeria</taxon>
    </lineage>
</organism>
<dbReference type="OrthoDB" id="333781at2759"/>
<sequence length="356" mass="39806">MSTLRQMLSEQQELQQQQLQTAQREQQHEQQPQQTQQQLQDVADASRQQEDVPLYVAVSGGDASLSLLYLLSENIEKKLSRRRMRQQRESGLRKGPPGCKGEGAGPGNSGEPEFSACVALHVDIQRLLRPPAAIEASKKTSLLRCTDTPMDGCVEEKTSNACSSRKRKSGDSLHELLLQTKQQQKESAGRETASAASLAVLERLSYGEGRCLGLETATIDNRPSPLFVLCRPVVLLEKKELALFRLFEGLESLKTYPYAFHLNACMGLPYGETPSNPHLSVRWMLQQFLADIHKSNSASFHNLSAAVKRLEDPLNDADIPEDQCCRFCWKAPAVDFNCMLEDEDFFSPKQRQVSAE</sequence>
<evidence type="ECO:0000313" key="2">
    <source>
        <dbReference type="EMBL" id="CDJ61036.1"/>
    </source>
</evidence>
<name>U6MAJ7_EIMMA</name>
<dbReference type="AlphaFoldDB" id="U6MAJ7"/>
<feature type="region of interest" description="Disordered" evidence="1">
    <location>
        <begin position="1"/>
        <end position="46"/>
    </location>
</feature>
<dbReference type="OMA" id="NCMLEDE"/>
<dbReference type="GeneID" id="25337717"/>
<keyword evidence="3" id="KW-1185">Reference proteome</keyword>
<dbReference type="Proteomes" id="UP000030763">
    <property type="component" value="Unassembled WGS sequence"/>
</dbReference>
<feature type="compositionally biased region" description="Gly residues" evidence="1">
    <location>
        <begin position="98"/>
        <end position="108"/>
    </location>
</feature>
<dbReference type="VEuPathDB" id="ToxoDB:EMWEY_00037310"/>
<feature type="compositionally biased region" description="Low complexity" evidence="1">
    <location>
        <begin position="1"/>
        <end position="40"/>
    </location>
</feature>
<reference evidence="2" key="1">
    <citation type="submission" date="2013-10" db="EMBL/GenBank/DDBJ databases">
        <title>Genomic analysis of the causative agents of coccidiosis in chickens.</title>
        <authorList>
            <person name="Reid A.J."/>
            <person name="Blake D."/>
            <person name="Billington K."/>
            <person name="Browne H."/>
            <person name="Dunn M."/>
            <person name="Hung S."/>
            <person name="Kawahara F."/>
            <person name="Miranda-Saavedra D."/>
            <person name="Mourier T."/>
            <person name="Nagra H."/>
            <person name="Otto T.D."/>
            <person name="Rawlings N."/>
            <person name="Sanchez A."/>
            <person name="Sanders M."/>
            <person name="Subramaniam C."/>
            <person name="Tay Y."/>
            <person name="Dear P."/>
            <person name="Doerig C."/>
            <person name="Gruber A."/>
            <person name="Parkinson J."/>
            <person name="Shirley M."/>
            <person name="Wan K.L."/>
            <person name="Berriman M."/>
            <person name="Tomley F."/>
            <person name="Pain A."/>
        </authorList>
    </citation>
    <scope>NUCLEOTIDE SEQUENCE [LARGE SCALE GENOMIC DNA]</scope>
    <source>
        <strain evidence="2">Weybridge</strain>
    </source>
</reference>
<reference evidence="2" key="2">
    <citation type="submission" date="2013-10" db="EMBL/GenBank/DDBJ databases">
        <authorList>
            <person name="Aslett M."/>
        </authorList>
    </citation>
    <scope>NUCLEOTIDE SEQUENCE [LARGE SCALE GENOMIC DNA]</scope>
    <source>
        <strain evidence="2">Weybridge</strain>
    </source>
</reference>
<dbReference type="EMBL" id="HG721988">
    <property type="protein sequence ID" value="CDJ61036.1"/>
    <property type="molecule type" value="Genomic_DNA"/>
</dbReference>
<gene>
    <name evidence="2" type="ORF">EMWEY_00037310</name>
</gene>